<gene>
    <name evidence="2" type="ORF">ACFFQA_11595</name>
</gene>
<dbReference type="InterPro" id="IPR001173">
    <property type="entry name" value="Glyco_trans_2-like"/>
</dbReference>
<keyword evidence="3" id="KW-1185">Reference proteome</keyword>
<feature type="domain" description="Glycosyltransferase 2-like" evidence="1">
    <location>
        <begin position="5"/>
        <end position="126"/>
    </location>
</feature>
<organism evidence="2 3">
    <name type="scientific">Allokutzneria oryzae</name>
    <dbReference type="NCBI Taxonomy" id="1378989"/>
    <lineage>
        <taxon>Bacteria</taxon>
        <taxon>Bacillati</taxon>
        <taxon>Actinomycetota</taxon>
        <taxon>Actinomycetes</taxon>
        <taxon>Pseudonocardiales</taxon>
        <taxon>Pseudonocardiaceae</taxon>
        <taxon>Allokutzneria</taxon>
    </lineage>
</organism>
<reference evidence="2 3" key="1">
    <citation type="submission" date="2024-09" db="EMBL/GenBank/DDBJ databases">
        <authorList>
            <person name="Sun Q."/>
            <person name="Mori K."/>
        </authorList>
    </citation>
    <scope>NUCLEOTIDE SEQUENCE [LARGE SCALE GENOMIC DNA]</scope>
    <source>
        <strain evidence="2 3">TBRC 7907</strain>
    </source>
</reference>
<dbReference type="CDD" id="cd00761">
    <property type="entry name" value="Glyco_tranf_GTA_type"/>
    <property type="match status" value="1"/>
</dbReference>
<name>A0ABV5ZXY5_9PSEU</name>
<dbReference type="Gene3D" id="3.90.550.10">
    <property type="entry name" value="Spore Coat Polysaccharide Biosynthesis Protein SpsA, Chain A"/>
    <property type="match status" value="1"/>
</dbReference>
<comment type="caution">
    <text evidence="2">The sequence shown here is derived from an EMBL/GenBank/DDBJ whole genome shotgun (WGS) entry which is preliminary data.</text>
</comment>
<dbReference type="EMBL" id="JBHLZU010000010">
    <property type="protein sequence ID" value="MFB9904576.1"/>
    <property type="molecule type" value="Genomic_DNA"/>
</dbReference>
<evidence type="ECO:0000313" key="2">
    <source>
        <dbReference type="EMBL" id="MFB9904576.1"/>
    </source>
</evidence>
<dbReference type="SUPFAM" id="SSF53448">
    <property type="entry name" value="Nucleotide-diphospho-sugar transferases"/>
    <property type="match status" value="1"/>
</dbReference>
<evidence type="ECO:0000313" key="3">
    <source>
        <dbReference type="Proteomes" id="UP001589693"/>
    </source>
</evidence>
<dbReference type="RefSeq" id="WP_377851784.1">
    <property type="nucleotide sequence ID" value="NZ_JBHLZU010000010.1"/>
</dbReference>
<dbReference type="PANTHER" id="PTHR22916">
    <property type="entry name" value="GLYCOSYLTRANSFERASE"/>
    <property type="match status" value="1"/>
</dbReference>
<dbReference type="Proteomes" id="UP001589693">
    <property type="component" value="Unassembled WGS sequence"/>
</dbReference>
<accession>A0ABV5ZXY5</accession>
<evidence type="ECO:0000259" key="1">
    <source>
        <dbReference type="Pfam" id="PF00535"/>
    </source>
</evidence>
<protein>
    <submittedName>
        <fullName evidence="2">Glycosyltransferase family 2 protein</fullName>
    </submittedName>
</protein>
<dbReference type="InterPro" id="IPR029044">
    <property type="entry name" value="Nucleotide-diphossugar_trans"/>
</dbReference>
<dbReference type="Pfam" id="PF00535">
    <property type="entry name" value="Glycos_transf_2"/>
    <property type="match status" value="1"/>
</dbReference>
<proteinExistence type="predicted"/>
<sequence length="272" mass="29325">MPTISIITAAYAPSAAYLGETISSVEQQDLPAGWTLEWIVQEDGATPSLAHHFAGVPHVSYEASGAQLGIAATRNLALSRASGDVIQVLDSDDVLLPGALASVIPCFEDDRVHWAVGQADDLLPDGKRVSWESALPYGLVSAGEVNKWAEKHEGNWPIHCAGLALRATSLRAIGGWVGLPSDEDIAMFAALSEIADGYNFDGVTWLYRQHPQQITRSASTRHLSEHCRRLAMQRVKAVRLMDSRFGTNRATGFGHDVHSVDVGPAIKQQPKA</sequence>